<dbReference type="Pfam" id="PF13174">
    <property type="entry name" value="TPR_6"/>
    <property type="match status" value="1"/>
</dbReference>
<comment type="similarity">
    <text evidence="1">Belongs to the leucine-binding protein family.</text>
</comment>
<dbReference type="Pfam" id="PF13458">
    <property type="entry name" value="Peripla_BP_6"/>
    <property type="match status" value="1"/>
</dbReference>
<reference evidence="4 5" key="1">
    <citation type="submission" date="2019-03" db="EMBL/GenBank/DDBJ databases">
        <authorList>
            <person name="Nijsse B."/>
        </authorList>
    </citation>
    <scope>NUCLEOTIDE SEQUENCE [LARGE SCALE GENOMIC DNA]</scope>
    <source>
        <strain evidence="4">Desulfoluna butyratoxydans MSL71</strain>
    </source>
</reference>
<proteinExistence type="inferred from homology"/>
<dbReference type="SUPFAM" id="SSF53822">
    <property type="entry name" value="Periplasmic binding protein-like I"/>
    <property type="match status" value="1"/>
</dbReference>
<keyword evidence="2" id="KW-0732">Signal</keyword>
<organism evidence="4 5">
    <name type="scientific">Desulfoluna butyratoxydans</name>
    <dbReference type="NCBI Taxonomy" id="231438"/>
    <lineage>
        <taxon>Bacteria</taxon>
        <taxon>Pseudomonadati</taxon>
        <taxon>Thermodesulfobacteriota</taxon>
        <taxon>Desulfobacteria</taxon>
        <taxon>Desulfobacterales</taxon>
        <taxon>Desulfolunaceae</taxon>
        <taxon>Desulfoluna</taxon>
    </lineage>
</organism>
<dbReference type="SUPFAM" id="SSF48452">
    <property type="entry name" value="TPR-like"/>
    <property type="match status" value="1"/>
</dbReference>
<dbReference type="InterPro" id="IPR011990">
    <property type="entry name" value="TPR-like_helical_dom_sf"/>
</dbReference>
<dbReference type="InterPro" id="IPR019734">
    <property type="entry name" value="TPR_rpt"/>
</dbReference>
<dbReference type="InterPro" id="IPR028081">
    <property type="entry name" value="Leu-bd"/>
</dbReference>
<protein>
    <submittedName>
        <fullName evidence="4">Tetratricopeptide repeat</fullName>
    </submittedName>
</protein>
<accession>A0A4U8YGS4</accession>
<dbReference type="RefSeq" id="WP_180136907.1">
    <property type="nucleotide sequence ID" value="NZ_CAADHO010000001.1"/>
</dbReference>
<keyword evidence="5" id="KW-1185">Reference proteome</keyword>
<evidence type="ECO:0000313" key="5">
    <source>
        <dbReference type="Proteomes" id="UP000507962"/>
    </source>
</evidence>
<gene>
    <name evidence="4" type="ORF">MSL71_3020</name>
</gene>
<evidence type="ECO:0000313" key="4">
    <source>
        <dbReference type="EMBL" id="VFQ42681.1"/>
    </source>
</evidence>
<dbReference type="AlphaFoldDB" id="A0A4U8YGS4"/>
<name>A0A4U8YGS4_9BACT</name>
<dbReference type="Gene3D" id="3.40.50.2300">
    <property type="match status" value="2"/>
</dbReference>
<sequence>MAIKNPMIKKGARALFFLVLFLCLVGCGQKGYGPERVLPEDEQLFVRAEEAFGARRYDRALEMYADVVGRYPDSHVAAAALLKQGMIYGLTGAYGKADAALARVAEVYPDSPLVPVALVESMILSYRRGDFPGTIRKGAAIPDTLSPSDYLMRKYAVMGDAYLALGDTVDAVGAYFKACELAHPAERRGVTVRLRQTVVNLTLSETLEMLSRVHDKEKRGYLLLRRMRALADEGQGDEALRGAVEFLSLYTEHPVRDEVVAFREALSQTHFNSRTLGCLLPFTGRYAEYGRQAREGIELAFQVLAADERYRDAQLIFRDTGSDDETTRQAVRELVEAGAAAIIGPVGNVESAAAEAQLRGIPLMTMTGKDGITASGDFIFRNFMTPRMQVRSVVSYAFEVLGLNDFVILYPDEPYGRDFMNLFWDEVERYGGEIRGVEAYAAGTVDFSRAIKKLTGLWYAKPEVPTGMQAWGRVLPEDAKGSGQVVDFEAIFIPDGRKNLEMILPQLAFHDLGGVYTLGTNLWHNTDLRKGVSGHLGNSIIPDGFYARSRDPKVKGFVRAFKGAYGRTPDYIEAVAFDSASLVLETLLDEAPISRGAVRDALLGVNAYPGVTGTTSFDGSGDADKALTLLKGSRRRFVEVGR</sequence>
<dbReference type="PANTHER" id="PTHR30483:SF6">
    <property type="entry name" value="PERIPLASMIC BINDING PROTEIN OF ABC TRANSPORTER FOR NATURAL AMINO ACIDS"/>
    <property type="match status" value="1"/>
</dbReference>
<feature type="domain" description="Leucine-binding protein" evidence="3">
    <location>
        <begin position="275"/>
        <end position="619"/>
    </location>
</feature>
<dbReference type="Proteomes" id="UP000507962">
    <property type="component" value="Unassembled WGS sequence"/>
</dbReference>
<evidence type="ECO:0000256" key="2">
    <source>
        <dbReference type="ARBA" id="ARBA00022729"/>
    </source>
</evidence>
<dbReference type="CDD" id="cd06339">
    <property type="entry name" value="PBP1_YraM_LppC_lipoprotein-like"/>
    <property type="match status" value="1"/>
</dbReference>
<dbReference type="InterPro" id="IPR051010">
    <property type="entry name" value="BCAA_transport"/>
</dbReference>
<evidence type="ECO:0000256" key="1">
    <source>
        <dbReference type="ARBA" id="ARBA00010062"/>
    </source>
</evidence>
<dbReference type="EMBL" id="CAADHO010000001">
    <property type="protein sequence ID" value="VFQ42681.1"/>
    <property type="molecule type" value="Genomic_DNA"/>
</dbReference>
<dbReference type="PANTHER" id="PTHR30483">
    <property type="entry name" value="LEUCINE-SPECIFIC-BINDING PROTEIN"/>
    <property type="match status" value="1"/>
</dbReference>
<dbReference type="InterPro" id="IPR028082">
    <property type="entry name" value="Peripla_BP_I"/>
</dbReference>
<evidence type="ECO:0000259" key="3">
    <source>
        <dbReference type="Pfam" id="PF13458"/>
    </source>
</evidence>
<dbReference type="Gene3D" id="1.25.40.10">
    <property type="entry name" value="Tetratricopeptide repeat domain"/>
    <property type="match status" value="1"/>
</dbReference>